<proteinExistence type="predicted"/>
<evidence type="ECO:0000313" key="2">
    <source>
        <dbReference type="EMBL" id="SQA96965.1"/>
    </source>
</evidence>
<feature type="transmembrane region" description="Helical" evidence="1">
    <location>
        <begin position="55"/>
        <end position="84"/>
    </location>
</feature>
<keyword evidence="1" id="KW-0812">Transmembrane</keyword>
<feature type="transmembrane region" description="Helical" evidence="1">
    <location>
        <begin position="28"/>
        <end position="48"/>
    </location>
</feature>
<evidence type="ECO:0000256" key="1">
    <source>
        <dbReference type="SAM" id="Phobius"/>
    </source>
</evidence>
<keyword evidence="1" id="KW-1133">Transmembrane helix</keyword>
<evidence type="ECO:0000313" key="3">
    <source>
        <dbReference type="Proteomes" id="UP000251197"/>
    </source>
</evidence>
<dbReference type="AlphaFoldDB" id="A0A2X2TC83"/>
<dbReference type="EMBL" id="UAVU01000003">
    <property type="protein sequence ID" value="SQA96965.1"/>
    <property type="molecule type" value="Genomic_DNA"/>
</dbReference>
<keyword evidence="1" id="KW-0472">Membrane</keyword>
<protein>
    <submittedName>
        <fullName evidence="2">Protein of uncharacterized function (DUF1294)</fullName>
    </submittedName>
</protein>
<accession>A0A2X2TC83</accession>
<organism evidence="2 3">
    <name type="scientific">Cedecea neteri</name>
    <dbReference type="NCBI Taxonomy" id="158822"/>
    <lineage>
        <taxon>Bacteria</taxon>
        <taxon>Pseudomonadati</taxon>
        <taxon>Pseudomonadota</taxon>
        <taxon>Gammaproteobacteria</taxon>
        <taxon>Enterobacterales</taxon>
        <taxon>Enterobacteriaceae</taxon>
        <taxon>Cedecea</taxon>
    </lineage>
</organism>
<feature type="transmembrane region" description="Helical" evidence="1">
    <location>
        <begin position="135"/>
        <end position="155"/>
    </location>
</feature>
<sequence>MLPRKLKAILPIRNISDVVGGAPGNCTFLGYTAALSLMVCTTAILMTLNHFCYFLLVLAAVGSAFMPHSLVMWFVLVNVLTLLVYGGDKLAAVKAWRRVPETTLLIFGLLGGWPGAIFAQQLFRHKTQKQPFKSRFFLTVIINIIFILIVTYEFYLSH</sequence>
<reference evidence="2 3" key="1">
    <citation type="submission" date="2018-06" db="EMBL/GenBank/DDBJ databases">
        <authorList>
            <consortium name="Pathogen Informatics"/>
            <person name="Doyle S."/>
        </authorList>
    </citation>
    <scope>NUCLEOTIDE SEQUENCE [LARGE SCALE GENOMIC DNA]</scope>
    <source>
        <strain evidence="2 3">NCTC12120</strain>
    </source>
</reference>
<gene>
    <name evidence="2" type="ORF">NCTC12120_00738</name>
</gene>
<name>A0A2X2TC83_9ENTR</name>
<feature type="transmembrane region" description="Helical" evidence="1">
    <location>
        <begin position="104"/>
        <end position="123"/>
    </location>
</feature>
<dbReference type="InterPro" id="IPR010718">
    <property type="entry name" value="DUF1294"/>
</dbReference>
<dbReference type="Pfam" id="PF06961">
    <property type="entry name" value="DUF1294"/>
    <property type="match status" value="1"/>
</dbReference>
<dbReference type="Proteomes" id="UP000251197">
    <property type="component" value="Unassembled WGS sequence"/>
</dbReference>